<reference evidence="1" key="1">
    <citation type="submission" date="2007-06" db="EMBL/GenBank/DDBJ databases">
        <title>Complete sequence of Methanococcus vannielii SB.</title>
        <authorList>
            <consortium name="US DOE Joint Genome Institute"/>
            <person name="Copeland A."/>
            <person name="Lucas S."/>
            <person name="Lapidus A."/>
            <person name="Barry K."/>
            <person name="Glavina del Rio T."/>
            <person name="Dalin E."/>
            <person name="Tice H."/>
            <person name="Pitluck S."/>
            <person name="Chain P."/>
            <person name="Malfatti S."/>
            <person name="Shin M."/>
            <person name="Vergez L."/>
            <person name="Schmutz J."/>
            <person name="Larimer F."/>
            <person name="Land M."/>
            <person name="Hauser L."/>
            <person name="Kyrpides N."/>
            <person name="Anderson I."/>
            <person name="Sieprawska-Lupa M."/>
            <person name="Whitman W.B."/>
            <person name="Richardson P."/>
        </authorList>
    </citation>
    <scope>NUCLEOTIDE SEQUENCE [LARGE SCALE GENOMIC DNA]</scope>
    <source>
        <strain evidence="1">SB</strain>
    </source>
</reference>
<keyword evidence="2" id="KW-1185">Reference proteome</keyword>
<proteinExistence type="predicted"/>
<gene>
    <name evidence="1" type="ordered locus">Mevan_1641</name>
</gene>
<organism evidence="1 2">
    <name type="scientific">Methanococcus vannielii (strain ATCC 35089 / DSM 1224 / JCM 13029 / OCM 148 / SB)</name>
    <dbReference type="NCBI Taxonomy" id="406327"/>
    <lineage>
        <taxon>Archaea</taxon>
        <taxon>Methanobacteriati</taxon>
        <taxon>Methanobacteriota</taxon>
        <taxon>Methanomada group</taxon>
        <taxon>Methanococci</taxon>
        <taxon>Methanococcales</taxon>
        <taxon>Methanococcaceae</taxon>
        <taxon>Methanococcus</taxon>
    </lineage>
</organism>
<dbReference type="STRING" id="406327.Mevan_1641"/>
<sequence length="327" mass="39313">MFILLADSVGEDNLEKKYLKYLEEIKKTDLNDIWTPKSYWEIHYKESVNNGRNKDAEEFNYLMNKLYYYFFDDETFFEKRLKIFDVVQDITGPWKTLEDIELNLKKILDNSAKISKWYILYFLAKNGIGTLGNTSKSLDLYHRDMLKIAKIIKNETAESVVTPKWSDYSRDMAKMFSYREEFKNLENKYFEKLKDIIDSKIEKMPKKPDQTKYKNYLKFIKDNRLKWMIEALKLKKIYFKDSAGKWVLKTAIYKEESIRINEFIDILYSHEDIKKYNIKMPSGIEFCRELYPNSEPYPYYQYTFIQLNSGEEVENLLLNLVALGYID</sequence>
<dbReference type="EMBL" id="CP000742">
    <property type="protein sequence ID" value="ABR55533.1"/>
    <property type="molecule type" value="Genomic_DNA"/>
</dbReference>
<evidence type="ECO:0000313" key="1">
    <source>
        <dbReference type="EMBL" id="ABR55533.1"/>
    </source>
</evidence>
<accession>A6USR1</accession>
<protein>
    <submittedName>
        <fullName evidence="1">Uncharacterized protein</fullName>
    </submittedName>
</protein>
<dbReference type="HOGENOM" id="CLU_848916_0_0_2"/>
<dbReference type="Proteomes" id="UP000001107">
    <property type="component" value="Chromosome"/>
</dbReference>
<dbReference type="AlphaFoldDB" id="A6USR1"/>
<name>A6USR1_METVS</name>
<evidence type="ECO:0000313" key="2">
    <source>
        <dbReference type="Proteomes" id="UP000001107"/>
    </source>
</evidence>
<dbReference type="KEGG" id="mvn:Mevan_1641"/>